<name>A0A9Q0D0M2_9POAL</name>
<evidence type="ECO:0000256" key="11">
    <source>
        <dbReference type="PIRSR" id="PIRSR605150-1"/>
    </source>
</evidence>
<dbReference type="PANTHER" id="PTHR13301">
    <property type="entry name" value="X-BOX TRANSCRIPTION FACTOR-RELATED"/>
    <property type="match status" value="1"/>
</dbReference>
<comment type="caution">
    <text evidence="15">The sequence shown here is derived from an EMBL/GenBank/DDBJ whole genome shotgun (WGS) entry which is preliminary data.</text>
</comment>
<dbReference type="GO" id="GO:0030244">
    <property type="term" value="P:cellulose biosynthetic process"/>
    <property type="evidence" value="ECO:0007669"/>
    <property type="project" value="InterPro"/>
</dbReference>
<keyword evidence="7 14" id="KW-0472">Membrane</keyword>
<feature type="transmembrane region" description="Helical" evidence="14">
    <location>
        <begin position="676"/>
        <end position="694"/>
    </location>
</feature>
<dbReference type="AlphaFoldDB" id="A0A9Q0D0M2"/>
<evidence type="ECO:0000256" key="6">
    <source>
        <dbReference type="ARBA" id="ARBA00023034"/>
    </source>
</evidence>
<organism evidence="15 16">
    <name type="scientific">Rhynchospora breviuscula</name>
    <dbReference type="NCBI Taxonomy" id="2022672"/>
    <lineage>
        <taxon>Eukaryota</taxon>
        <taxon>Viridiplantae</taxon>
        <taxon>Streptophyta</taxon>
        <taxon>Embryophyta</taxon>
        <taxon>Tracheophyta</taxon>
        <taxon>Spermatophyta</taxon>
        <taxon>Magnoliopsida</taxon>
        <taxon>Liliopsida</taxon>
        <taxon>Poales</taxon>
        <taxon>Cyperaceae</taxon>
        <taxon>Cyperoideae</taxon>
        <taxon>Rhynchosporeae</taxon>
        <taxon>Rhynchospora</taxon>
    </lineage>
</organism>
<feature type="transmembrane region" description="Helical" evidence="14">
    <location>
        <begin position="706"/>
        <end position="724"/>
    </location>
</feature>
<feature type="transmembrane region" description="Helical" evidence="14">
    <location>
        <begin position="53"/>
        <end position="71"/>
    </location>
</feature>
<dbReference type="GO" id="GO:0071555">
    <property type="term" value="P:cell wall organization"/>
    <property type="evidence" value="ECO:0007669"/>
    <property type="project" value="UniProtKB-KW"/>
</dbReference>
<dbReference type="Pfam" id="PF03552">
    <property type="entry name" value="Cellulose_synt"/>
    <property type="match status" value="2"/>
</dbReference>
<comment type="function">
    <text evidence="9">Thought to be a Golgi-localized beta-glycan synthase that polymerize the backbones of noncellulosic polysaccharides (hemicelluloses) of plant cell wall.</text>
</comment>
<evidence type="ECO:0000256" key="9">
    <source>
        <dbReference type="ARBA" id="ARBA00037405"/>
    </source>
</evidence>
<dbReference type="GO" id="GO:0016760">
    <property type="term" value="F:cellulose synthase (UDP-forming) activity"/>
    <property type="evidence" value="ECO:0007669"/>
    <property type="project" value="InterPro"/>
</dbReference>
<gene>
    <name evidence="15" type="ORF">LUZ63_003439</name>
</gene>
<dbReference type="Gene3D" id="3.90.550.10">
    <property type="entry name" value="Spore Coat Polysaccharide Biosynthesis Protein SpsA, Chain A"/>
    <property type="match status" value="2"/>
</dbReference>
<feature type="binding site" evidence="12">
    <location>
        <position position="111"/>
    </location>
    <ligand>
        <name>UDP-alpha-D-glucose</name>
        <dbReference type="ChEBI" id="CHEBI:58885"/>
    </ligand>
</feature>
<accession>A0A9Q0D0M2</accession>
<feature type="binding site" evidence="13">
    <location>
        <position position="302"/>
    </location>
    <ligand>
        <name>Mn(2+)</name>
        <dbReference type="ChEBI" id="CHEBI:29035"/>
    </ligand>
</feature>
<keyword evidence="4 14" id="KW-0812">Transmembrane</keyword>
<evidence type="ECO:0000256" key="5">
    <source>
        <dbReference type="ARBA" id="ARBA00022989"/>
    </source>
</evidence>
<comment type="similarity">
    <text evidence="10">Belongs to the glycosyltransferase 2 family. Plant cellulose synthase-like E subfamily.</text>
</comment>
<feature type="binding site" evidence="12">
    <location>
        <position position="141"/>
    </location>
    <ligand>
        <name>UDP-alpha-D-glucose</name>
        <dbReference type="ChEBI" id="CHEBI:58885"/>
    </ligand>
</feature>
<evidence type="ECO:0000256" key="2">
    <source>
        <dbReference type="ARBA" id="ARBA00022676"/>
    </source>
</evidence>
<feature type="transmembrane region" description="Helical" evidence="14">
    <location>
        <begin position="636"/>
        <end position="664"/>
    </location>
</feature>
<evidence type="ECO:0000256" key="12">
    <source>
        <dbReference type="PIRSR" id="PIRSR605150-2"/>
    </source>
</evidence>
<feature type="transmembrane region" description="Helical" evidence="14">
    <location>
        <begin position="551"/>
        <end position="568"/>
    </location>
</feature>
<feature type="binding site" evidence="13">
    <location>
        <position position="278"/>
    </location>
    <ligand>
        <name>Mn(2+)</name>
        <dbReference type="ChEBI" id="CHEBI:29035"/>
    </ligand>
</feature>
<keyword evidence="2" id="KW-0328">Glycosyltransferase</keyword>
<evidence type="ECO:0000256" key="8">
    <source>
        <dbReference type="ARBA" id="ARBA00023316"/>
    </source>
</evidence>
<evidence type="ECO:0000256" key="14">
    <source>
        <dbReference type="SAM" id="Phobius"/>
    </source>
</evidence>
<dbReference type="Proteomes" id="UP001151287">
    <property type="component" value="Unassembled WGS sequence"/>
</dbReference>
<feature type="active site" evidence="11">
    <location>
        <position position="441"/>
    </location>
</feature>
<evidence type="ECO:0000256" key="13">
    <source>
        <dbReference type="PIRSR" id="PIRSR605150-3"/>
    </source>
</evidence>
<evidence type="ECO:0000256" key="1">
    <source>
        <dbReference type="ARBA" id="ARBA00004653"/>
    </source>
</evidence>
<keyword evidence="5 14" id="KW-1133">Transmembrane helix</keyword>
<evidence type="ECO:0000256" key="7">
    <source>
        <dbReference type="ARBA" id="ARBA00023136"/>
    </source>
</evidence>
<evidence type="ECO:0000256" key="3">
    <source>
        <dbReference type="ARBA" id="ARBA00022679"/>
    </source>
</evidence>
<dbReference type="InterPro" id="IPR005150">
    <property type="entry name" value="Cellulose_synth"/>
</dbReference>
<keyword evidence="6" id="KW-0333">Golgi apparatus</keyword>
<evidence type="ECO:0000256" key="4">
    <source>
        <dbReference type="ARBA" id="ARBA00022692"/>
    </source>
</evidence>
<proteinExistence type="inferred from homology"/>
<evidence type="ECO:0000313" key="15">
    <source>
        <dbReference type="EMBL" id="KAJ1703660.1"/>
    </source>
</evidence>
<evidence type="ECO:0000313" key="16">
    <source>
        <dbReference type="Proteomes" id="UP001151287"/>
    </source>
</evidence>
<feature type="binding site" evidence="12">
    <location>
        <position position="112"/>
    </location>
    <ligand>
        <name>UDP-alpha-D-glucose</name>
        <dbReference type="ChEBI" id="CHEBI:58885"/>
    </ligand>
</feature>
<feature type="transmembrane region" description="Helical" evidence="14">
    <location>
        <begin position="513"/>
        <end position="531"/>
    </location>
</feature>
<keyword evidence="3" id="KW-0808">Transferase</keyword>
<evidence type="ECO:0008006" key="17">
    <source>
        <dbReference type="Google" id="ProtNLM"/>
    </source>
</evidence>
<comment type="subcellular location">
    <subcellularLocation>
        <location evidence="1">Golgi apparatus membrane</location>
        <topology evidence="1">Multi-pass membrane protein</topology>
    </subcellularLocation>
</comment>
<dbReference type="InterPro" id="IPR029044">
    <property type="entry name" value="Nucleotide-diphossugar_trans"/>
</dbReference>
<dbReference type="GO" id="GO:0071669">
    <property type="term" value="P:plant-type cell wall organization or biogenesis"/>
    <property type="evidence" value="ECO:0007669"/>
    <property type="project" value="UniProtKB-ARBA"/>
</dbReference>
<dbReference type="FunFam" id="3.90.550.10:FF:000138">
    <property type="entry name" value="Cellulose synthase isolog"/>
    <property type="match status" value="1"/>
</dbReference>
<keyword evidence="16" id="KW-1185">Reference proteome</keyword>
<reference evidence="15" key="1">
    <citation type="journal article" date="2022" name="Cell">
        <title>Repeat-based holocentromeres influence genome architecture and karyotype evolution.</title>
        <authorList>
            <person name="Hofstatter P.G."/>
            <person name="Thangavel G."/>
            <person name="Lux T."/>
            <person name="Neumann P."/>
            <person name="Vondrak T."/>
            <person name="Novak P."/>
            <person name="Zhang M."/>
            <person name="Costa L."/>
            <person name="Castellani M."/>
            <person name="Scott A."/>
            <person name="Toegelov H."/>
            <person name="Fuchs J."/>
            <person name="Mata-Sucre Y."/>
            <person name="Dias Y."/>
            <person name="Vanzela A.L.L."/>
            <person name="Huettel B."/>
            <person name="Almeida C.C.S."/>
            <person name="Simkova H."/>
            <person name="Souza G."/>
            <person name="Pedrosa-Harand A."/>
            <person name="Macas J."/>
            <person name="Mayer K.F.X."/>
            <person name="Houben A."/>
            <person name="Marques A."/>
        </authorList>
    </citation>
    <scope>NUCLEOTIDE SEQUENCE</scope>
    <source>
        <strain evidence="15">RhyBre1mFocal</strain>
    </source>
</reference>
<dbReference type="OrthoDB" id="72851at2759"/>
<protein>
    <recommendedName>
        <fullName evidence="17">Cellulose synthase-like protein E6</fullName>
    </recommendedName>
</protein>
<feature type="active site" evidence="11">
    <location>
        <position position="141"/>
    </location>
</feature>
<dbReference type="EMBL" id="JAMQYH010000001">
    <property type="protein sequence ID" value="KAJ1703660.1"/>
    <property type="molecule type" value="Genomic_DNA"/>
</dbReference>
<feature type="transmembrane region" description="Helical" evidence="14">
    <location>
        <begin position="21"/>
        <end position="41"/>
    </location>
</feature>
<dbReference type="SUPFAM" id="SSF53448">
    <property type="entry name" value="Nucleotide-diphospho-sugar transferases"/>
    <property type="match status" value="1"/>
</dbReference>
<sequence>MGVRGGKLPLFETKVKKGRKWYKLYVLSVLLAISLILVYRALHFPTNGEKGRWAWFGLSMAEIWFGFYWILTQSTRWNPVYRHTFKDRLLMRYKDNLPAVDVFVCTADPKKEPPIMVINTVLSVMAYEYPTKKLSVYLSDDGCSDITFYALLEASRFAEAWIPFCKKYKIEPRSPGAYFKEPSFGPDDGLLDWMDIKRLYEGMENRITSMANSGVVSDDMRKLHRGFSEWNGTATARDHNPIVQILIDGRDRAREDHVLPTLVYMAREKRPNQHHNFKAGAMNSMLRVSSEIRNGAIILNVDCDMYSNNSETIKDALCFFMDEEQGHEIAFIQLPQHYNNITKNDPYGNSFQALKEIDFHALDGHGGPMYIGSGCYHRRESLLGKKYDQTKTREFVERERDYKSTSLALEERAKNLITCNFEDNTQWGNEVGLKYGCPVEDAITGLSIQCNGWKSMYFNPQQGGFLGVAPVTLQHVLMQHKRWSEGEFQILLSKYSPISYGHKKITFGLQMCYATYCLRAVCSIPTLYYVIIPPIYFLHGISLFPDVSDSWFLPFAYAITVTSTYSLIESLEVGYTLKGLWNEQRIWLYKRLAAYPFALFDTALKQIGIAKSAFVITAKVASDEVLKRYEKEIIEFGSASVPFVIIATVAVLSPICLIMGLWMLLVVQGVGLMGSMLAQVIICGVVTLINLPVYEAILVRQDAGRIPTFVALISLTLSYVAYALPLD</sequence>
<dbReference type="GO" id="GO:0000139">
    <property type="term" value="C:Golgi membrane"/>
    <property type="evidence" value="ECO:0007669"/>
    <property type="project" value="UniProtKB-SubCell"/>
</dbReference>
<evidence type="ECO:0000256" key="10">
    <source>
        <dbReference type="ARBA" id="ARBA00060766"/>
    </source>
</evidence>
<keyword evidence="8" id="KW-0961">Cell wall biogenesis/degradation</keyword>